<dbReference type="CDD" id="cd14869">
    <property type="entry name" value="uS7_Bacteria"/>
    <property type="match status" value="1"/>
</dbReference>
<evidence type="ECO:0000259" key="8">
    <source>
        <dbReference type="Pfam" id="PF00177"/>
    </source>
</evidence>
<keyword evidence="10" id="KW-1185">Reference proteome</keyword>
<dbReference type="PANTHER" id="PTHR11205">
    <property type="entry name" value="RIBOSOMAL PROTEIN S7"/>
    <property type="match status" value="1"/>
</dbReference>
<evidence type="ECO:0000313" key="10">
    <source>
        <dbReference type="Proteomes" id="UP000243205"/>
    </source>
</evidence>
<feature type="domain" description="Small ribosomal subunit protein uS7" evidence="8">
    <location>
        <begin position="2"/>
        <end position="149"/>
    </location>
</feature>
<name>A0A1G6YP29_9BACT</name>
<dbReference type="InterPro" id="IPR020606">
    <property type="entry name" value="Ribosomal_uS7_CS"/>
</dbReference>
<dbReference type="RefSeq" id="WP_092076083.1">
    <property type="nucleotide sequence ID" value="NZ_FNAQ01000002.1"/>
</dbReference>
<keyword evidence="4 6" id="KW-0689">Ribosomal protein</keyword>
<dbReference type="FunFam" id="1.10.455.10:FF:000001">
    <property type="entry name" value="30S ribosomal protein S7"/>
    <property type="match status" value="1"/>
</dbReference>
<dbReference type="SUPFAM" id="SSF47973">
    <property type="entry name" value="Ribosomal protein S7"/>
    <property type="match status" value="1"/>
</dbReference>
<keyword evidence="6" id="KW-0820">tRNA-binding</keyword>
<dbReference type="PROSITE" id="PS00052">
    <property type="entry name" value="RIBOSOMAL_S7"/>
    <property type="match status" value="1"/>
</dbReference>
<keyword evidence="3 6" id="KW-0694">RNA-binding</keyword>
<dbReference type="Gene3D" id="1.10.455.10">
    <property type="entry name" value="Ribosomal protein S7 domain"/>
    <property type="match status" value="1"/>
</dbReference>
<organism evidence="9 10">
    <name type="scientific">Desulfuromonas thiophila</name>
    <dbReference type="NCBI Taxonomy" id="57664"/>
    <lineage>
        <taxon>Bacteria</taxon>
        <taxon>Pseudomonadati</taxon>
        <taxon>Thermodesulfobacteriota</taxon>
        <taxon>Desulfuromonadia</taxon>
        <taxon>Desulfuromonadales</taxon>
        <taxon>Desulfuromonadaceae</taxon>
        <taxon>Desulfuromonas</taxon>
    </lineage>
</organism>
<dbReference type="InterPro" id="IPR023798">
    <property type="entry name" value="Ribosomal_uS7_dom"/>
</dbReference>
<dbReference type="Proteomes" id="UP000243205">
    <property type="component" value="Unassembled WGS sequence"/>
</dbReference>
<evidence type="ECO:0000256" key="6">
    <source>
        <dbReference type="HAMAP-Rule" id="MF_00480"/>
    </source>
</evidence>
<dbReference type="HAMAP" id="MF_00480_B">
    <property type="entry name" value="Ribosomal_uS7_B"/>
    <property type="match status" value="1"/>
</dbReference>
<dbReference type="NCBIfam" id="TIGR01029">
    <property type="entry name" value="rpsG_bact"/>
    <property type="match status" value="1"/>
</dbReference>
<evidence type="ECO:0000256" key="5">
    <source>
        <dbReference type="ARBA" id="ARBA00023274"/>
    </source>
</evidence>
<comment type="subunit">
    <text evidence="6">Part of the 30S ribosomal subunit. Contacts proteins S9 and S11.</text>
</comment>
<dbReference type="Pfam" id="PF00177">
    <property type="entry name" value="Ribosomal_S7"/>
    <property type="match status" value="1"/>
</dbReference>
<accession>A0A1G6YP29</accession>
<comment type="function">
    <text evidence="6">One of the primary rRNA binding proteins, it binds directly to 16S rRNA where it nucleates assembly of the head domain of the 30S subunit. Is located at the subunit interface close to the decoding center, probably blocks exit of the E-site tRNA.</text>
</comment>
<evidence type="ECO:0000256" key="2">
    <source>
        <dbReference type="ARBA" id="ARBA00022730"/>
    </source>
</evidence>
<dbReference type="GO" id="GO:0019843">
    <property type="term" value="F:rRNA binding"/>
    <property type="evidence" value="ECO:0007669"/>
    <property type="project" value="UniProtKB-UniRule"/>
</dbReference>
<sequence length="156" mass="17899">MPRRREIAKRIVLADPKFNDRLVTKFVNYLMVGGKKSVAEKIVYGAFDLIAQRSGEEALDIFKKAFENVRPVLEVKSRRVGGSTYQVPIEVRPDRRNALVIRWVMNAARNRGEKTMRERLAGELLDAAANRGSAVKKKEDTHRMAEANKAFAHYRW</sequence>
<dbReference type="GO" id="GO:0003735">
    <property type="term" value="F:structural constituent of ribosome"/>
    <property type="evidence" value="ECO:0007669"/>
    <property type="project" value="InterPro"/>
</dbReference>
<protein>
    <recommendedName>
        <fullName evidence="6">Small ribosomal subunit protein uS7</fullName>
    </recommendedName>
</protein>
<comment type="similarity">
    <text evidence="1 6 7">Belongs to the universal ribosomal protein uS7 family.</text>
</comment>
<proteinExistence type="inferred from homology"/>
<keyword evidence="5 6" id="KW-0687">Ribonucleoprotein</keyword>
<dbReference type="GO" id="GO:0000049">
    <property type="term" value="F:tRNA binding"/>
    <property type="evidence" value="ECO:0007669"/>
    <property type="project" value="UniProtKB-UniRule"/>
</dbReference>
<dbReference type="STRING" id="57664.SAMN05661003_102121"/>
<evidence type="ECO:0000256" key="3">
    <source>
        <dbReference type="ARBA" id="ARBA00022884"/>
    </source>
</evidence>
<dbReference type="EMBL" id="FNAQ01000002">
    <property type="protein sequence ID" value="SDD92149.1"/>
    <property type="molecule type" value="Genomic_DNA"/>
</dbReference>
<dbReference type="InterPro" id="IPR000235">
    <property type="entry name" value="Ribosomal_uS7"/>
</dbReference>
<dbReference type="InterPro" id="IPR005717">
    <property type="entry name" value="Ribosomal_uS7_bac/org-type"/>
</dbReference>
<dbReference type="GO" id="GO:0015935">
    <property type="term" value="C:small ribosomal subunit"/>
    <property type="evidence" value="ECO:0007669"/>
    <property type="project" value="InterPro"/>
</dbReference>
<dbReference type="InterPro" id="IPR036823">
    <property type="entry name" value="Ribosomal_uS7_dom_sf"/>
</dbReference>
<dbReference type="OrthoDB" id="9807653at2"/>
<dbReference type="PIRSF" id="PIRSF002122">
    <property type="entry name" value="RPS7p_RPS7a_RPS5e_RPS7o"/>
    <property type="match status" value="1"/>
</dbReference>
<evidence type="ECO:0000256" key="7">
    <source>
        <dbReference type="RuleBase" id="RU003619"/>
    </source>
</evidence>
<gene>
    <name evidence="6" type="primary">rpsG</name>
    <name evidence="9" type="ORF">SAMN05661003_102121</name>
</gene>
<evidence type="ECO:0000256" key="1">
    <source>
        <dbReference type="ARBA" id="ARBA00007151"/>
    </source>
</evidence>
<reference evidence="10" key="1">
    <citation type="submission" date="2016-10" db="EMBL/GenBank/DDBJ databases">
        <authorList>
            <person name="Varghese N."/>
            <person name="Submissions S."/>
        </authorList>
    </citation>
    <scope>NUCLEOTIDE SEQUENCE [LARGE SCALE GENOMIC DNA]</scope>
    <source>
        <strain evidence="10">DSM 8987</strain>
    </source>
</reference>
<dbReference type="AlphaFoldDB" id="A0A1G6YP29"/>
<evidence type="ECO:0000313" key="9">
    <source>
        <dbReference type="EMBL" id="SDD92149.1"/>
    </source>
</evidence>
<dbReference type="GO" id="GO:0006412">
    <property type="term" value="P:translation"/>
    <property type="evidence" value="ECO:0007669"/>
    <property type="project" value="UniProtKB-UniRule"/>
</dbReference>
<evidence type="ECO:0000256" key="4">
    <source>
        <dbReference type="ARBA" id="ARBA00022980"/>
    </source>
</evidence>
<keyword evidence="2 6" id="KW-0699">rRNA-binding</keyword>